<keyword evidence="1" id="KW-0812">Transmembrane</keyword>
<organism evidence="2 3">
    <name type="scientific">Sporomusa malonica</name>
    <dbReference type="NCBI Taxonomy" id="112901"/>
    <lineage>
        <taxon>Bacteria</taxon>
        <taxon>Bacillati</taxon>
        <taxon>Bacillota</taxon>
        <taxon>Negativicutes</taxon>
        <taxon>Selenomonadales</taxon>
        <taxon>Sporomusaceae</taxon>
        <taxon>Sporomusa</taxon>
    </lineage>
</organism>
<gene>
    <name evidence="2" type="ORF">SAMN04488500_107172</name>
</gene>
<dbReference type="EMBL" id="FWXI01000007">
    <property type="protein sequence ID" value="SMC72144.1"/>
    <property type="molecule type" value="Genomic_DNA"/>
</dbReference>
<evidence type="ECO:0000256" key="1">
    <source>
        <dbReference type="SAM" id="Phobius"/>
    </source>
</evidence>
<name>A0A1W2BGY6_9FIRM</name>
<feature type="transmembrane region" description="Helical" evidence="1">
    <location>
        <begin position="46"/>
        <end position="68"/>
    </location>
</feature>
<feature type="transmembrane region" description="Helical" evidence="1">
    <location>
        <begin position="6"/>
        <end position="25"/>
    </location>
</feature>
<protein>
    <submittedName>
        <fullName evidence="2">Uncharacterized protein</fullName>
    </submittedName>
</protein>
<sequence length="76" mass="8703">MDTLLAMILSYLTWFIILVIIGYFISPTMSKNKLTPKERKKQTLSFARRALFLLIIIDIGSEFMGFIFGNLSGKPK</sequence>
<keyword evidence="1" id="KW-1133">Transmembrane helix</keyword>
<reference evidence="2 3" key="1">
    <citation type="submission" date="2017-04" db="EMBL/GenBank/DDBJ databases">
        <authorList>
            <person name="Afonso C.L."/>
            <person name="Miller P.J."/>
            <person name="Scott M.A."/>
            <person name="Spackman E."/>
            <person name="Goraichik I."/>
            <person name="Dimitrov K.M."/>
            <person name="Suarez D.L."/>
            <person name="Swayne D.E."/>
        </authorList>
    </citation>
    <scope>NUCLEOTIDE SEQUENCE [LARGE SCALE GENOMIC DNA]</scope>
    <source>
        <strain evidence="2 3">DSM 5090</strain>
    </source>
</reference>
<accession>A0A1W2BGY6</accession>
<evidence type="ECO:0000313" key="2">
    <source>
        <dbReference type="EMBL" id="SMC72144.1"/>
    </source>
</evidence>
<keyword evidence="3" id="KW-1185">Reference proteome</keyword>
<proteinExistence type="predicted"/>
<keyword evidence="1" id="KW-0472">Membrane</keyword>
<dbReference type="AlphaFoldDB" id="A0A1W2BGY6"/>
<dbReference type="Proteomes" id="UP000192738">
    <property type="component" value="Unassembled WGS sequence"/>
</dbReference>
<evidence type="ECO:0000313" key="3">
    <source>
        <dbReference type="Proteomes" id="UP000192738"/>
    </source>
</evidence>